<dbReference type="EMBL" id="CP128400">
    <property type="protein sequence ID" value="WJW68800.1"/>
    <property type="molecule type" value="Genomic_DNA"/>
</dbReference>
<dbReference type="Gene3D" id="2.160.20.10">
    <property type="entry name" value="Single-stranded right-handed beta-helix, Pectin lyase-like"/>
    <property type="match status" value="1"/>
</dbReference>
<organism evidence="1 2">
    <name type="scientific">Candidatus Chlorohelix allophototropha</name>
    <dbReference type="NCBI Taxonomy" id="3003348"/>
    <lineage>
        <taxon>Bacteria</taxon>
        <taxon>Bacillati</taxon>
        <taxon>Chloroflexota</taxon>
        <taxon>Chloroflexia</taxon>
        <taxon>Candidatus Chloroheliales</taxon>
        <taxon>Candidatus Chloroheliaceae</taxon>
        <taxon>Candidatus Chlorohelix</taxon>
    </lineage>
</organism>
<dbReference type="RefSeq" id="WP_341470704.1">
    <property type="nucleotide sequence ID" value="NZ_CP128400.1"/>
</dbReference>
<protein>
    <recommendedName>
        <fullName evidence="3">DUF11 domain-containing protein</fullName>
    </recommendedName>
</protein>
<name>A0ABY9B6R2_9CHLR</name>
<dbReference type="NCBIfam" id="NF041518">
    <property type="entry name" value="choice_anch_Q"/>
    <property type="match status" value="2"/>
</dbReference>
<dbReference type="InterPro" id="IPR011050">
    <property type="entry name" value="Pectin_lyase_fold/virulence"/>
</dbReference>
<accession>A0ABY9B6R2</accession>
<sequence>MFNQTNVVTKWKKAGVTGRLAAALAAIALLLSVNLISVRAVDNCTLTALTTIVGTGGTLDFACATDTTITLTGTQTVDAGLIVTLTNTGAGKLTISGDNKYLIFNVIGTAELSLTNLTLSNGSAGKNGGAIINKGTVTITNSTLSNNTTIWAGGAIFNFNGTLTITNSSLYGNTSKDIGGAIVSIGGTVTITDSSLYNNTSSGGESGGGAIYNNNGTLTITNSSLYDNTTDWSGGAIVNGSGTLIMINSSLYNNNADNSGGAIANGGNTSVSNTTFLNNTGSGNGSTLYTDGGAFDIKNSLLQGSNICDGNITDGGYNLEVGAAGSYSCDFISARGSFTTTDAKLGTPGDNGGLTPTIALLSGSPAIDAIPLSFCNAAFGMRPPVNGLLSALPNGNNVYTDQRGTPRPQGAACDIGAYEATPTPIVGAHPADLIPQLRVSPDRVVANNLENLISFSFKVKNIGIGSAGNIVITIPVLQGLDVGYLEGASSGVWVKQVTATGVTISLPSLAQNQEVSGTLVFRPNANAVVGTQIEVRYALTYDDEVNGGKALNSNSQRFVFGEAESNRDESKGAVQPGTGVSANVGEKVSIVQKGYLADELVSQWYTAPDGKSVSLGVQRANANGEVTIVVDTAGLSGDYAIVGYGNRSEVTEVNILTVVSAS</sequence>
<dbReference type="InterPro" id="IPR059226">
    <property type="entry name" value="Choice_anch_Q_dom"/>
</dbReference>
<gene>
    <name evidence="1" type="ORF">OZ401_004418</name>
</gene>
<dbReference type="Proteomes" id="UP001431572">
    <property type="component" value="Chromosome 2"/>
</dbReference>
<dbReference type="PANTHER" id="PTHR32158:SF22">
    <property type="entry name" value="TRANSMEMBRANE DOMAIN-CONTAINING PROTEIN DDB_G0287209"/>
    <property type="match status" value="1"/>
</dbReference>
<evidence type="ECO:0000313" key="2">
    <source>
        <dbReference type="Proteomes" id="UP001431572"/>
    </source>
</evidence>
<evidence type="ECO:0000313" key="1">
    <source>
        <dbReference type="EMBL" id="WJW68800.1"/>
    </source>
</evidence>
<proteinExistence type="predicted"/>
<dbReference type="InterPro" id="IPR012334">
    <property type="entry name" value="Pectin_lyas_fold"/>
</dbReference>
<dbReference type="SUPFAM" id="SSF51126">
    <property type="entry name" value="Pectin lyase-like"/>
    <property type="match status" value="1"/>
</dbReference>
<reference evidence="1" key="1">
    <citation type="journal article" date="2024" name="Nature">
        <title>Anoxygenic phototroph of the Chloroflexota uses a type I reaction centre.</title>
        <authorList>
            <person name="Tsuji J.M."/>
            <person name="Shaw N.A."/>
            <person name="Nagashima S."/>
            <person name="Venkiteswaran J.J."/>
            <person name="Schiff S.L."/>
            <person name="Watanabe T."/>
            <person name="Fukui M."/>
            <person name="Hanada S."/>
            <person name="Tank M."/>
            <person name="Neufeld J.D."/>
        </authorList>
    </citation>
    <scope>NUCLEOTIDE SEQUENCE</scope>
    <source>
        <strain evidence="1">L227-S17</strain>
    </source>
</reference>
<keyword evidence="2" id="KW-1185">Reference proteome</keyword>
<dbReference type="PANTHER" id="PTHR32158">
    <property type="entry name" value="RING-TYPE DOMAIN-CONTAINING PROTEIN"/>
    <property type="match status" value="1"/>
</dbReference>
<evidence type="ECO:0008006" key="3">
    <source>
        <dbReference type="Google" id="ProtNLM"/>
    </source>
</evidence>